<dbReference type="EMBL" id="CP014504">
    <property type="protein sequence ID" value="AMP99491.1"/>
    <property type="molecule type" value="Genomic_DNA"/>
</dbReference>
<dbReference type="PATRIC" id="fig|188932.3.peg.2714"/>
<evidence type="ECO:0000313" key="2">
    <source>
        <dbReference type="Proteomes" id="UP000071561"/>
    </source>
</evidence>
<dbReference type="KEGG" id="pcm:AY601_2602"/>
<evidence type="ECO:0000313" key="1">
    <source>
        <dbReference type="EMBL" id="AMP99491.1"/>
    </source>
</evidence>
<protein>
    <submittedName>
        <fullName evidence="1">Uncharacterized protein</fullName>
    </submittedName>
</protein>
<gene>
    <name evidence="1" type="ORF">AY601_2602</name>
</gene>
<dbReference type="AlphaFoldDB" id="A0A127VE47"/>
<keyword evidence="2" id="KW-1185">Reference proteome</keyword>
<dbReference type="OrthoDB" id="752744at2"/>
<accession>A0A127VE47</accession>
<proteinExistence type="predicted"/>
<organism evidence="1 2">
    <name type="scientific">Pedobacter cryoconitis</name>
    <dbReference type="NCBI Taxonomy" id="188932"/>
    <lineage>
        <taxon>Bacteria</taxon>
        <taxon>Pseudomonadati</taxon>
        <taxon>Bacteroidota</taxon>
        <taxon>Sphingobacteriia</taxon>
        <taxon>Sphingobacteriales</taxon>
        <taxon>Sphingobacteriaceae</taxon>
        <taxon>Pedobacter</taxon>
    </lineage>
</organism>
<dbReference type="RefSeq" id="WP_068401668.1">
    <property type="nucleotide sequence ID" value="NZ_CP014504.1"/>
</dbReference>
<name>A0A127VE47_9SPHI</name>
<sequence>MDRREIFNLLFKGSSVNEPIVPEPDPVLETPAYLKTEQAIPVLKEWTDLPAAGHFNLELSTAYAFTINWDLNYPVKAVNPEQILSLGIQQAQKNAIKLGINREGYLFIANLTDPRMLTMDKLLTGIQLVLTVNPLGQGMSFAKLKIMDSAGLTLSTLKTMQYTTAAWAGDMTLSAPSFNLLRIEGFCEAAPAQ</sequence>
<dbReference type="Proteomes" id="UP000071561">
    <property type="component" value="Chromosome"/>
</dbReference>
<reference evidence="1 2" key="1">
    <citation type="submission" date="2016-03" db="EMBL/GenBank/DDBJ databases">
        <title>Complete genome sequence of Pedobacter cryoconitis PAMC 27485.</title>
        <authorList>
            <person name="Lee J."/>
            <person name="Kim O.-S."/>
        </authorList>
    </citation>
    <scope>NUCLEOTIDE SEQUENCE [LARGE SCALE GENOMIC DNA]</scope>
    <source>
        <strain evidence="1 2">PAMC 27485</strain>
    </source>
</reference>